<reference evidence="1" key="1">
    <citation type="submission" date="2018-05" db="EMBL/GenBank/DDBJ databases">
        <title>Draft genome of Mucuna pruriens seed.</title>
        <authorList>
            <person name="Nnadi N.E."/>
            <person name="Vos R."/>
            <person name="Hasami M.H."/>
            <person name="Devisetty U.K."/>
            <person name="Aguiy J.C."/>
        </authorList>
    </citation>
    <scope>NUCLEOTIDE SEQUENCE [LARGE SCALE GENOMIC DNA]</scope>
    <source>
        <strain evidence="1">JCA_2017</strain>
    </source>
</reference>
<evidence type="ECO:0000313" key="2">
    <source>
        <dbReference type="Proteomes" id="UP000257109"/>
    </source>
</evidence>
<sequence>MTKDELIRVAPTQLHPNRWASMQAFCMVCRVLSITPTTRLFLSYYTTKVSLSLLPKGGPFNVFLASYKGFKNRCIKVVAVGDASFSNYSESLPLY</sequence>
<dbReference type="OrthoDB" id="1321796at2759"/>
<organism evidence="1 2">
    <name type="scientific">Mucuna pruriens</name>
    <name type="common">Velvet bean</name>
    <name type="synonym">Dolichos pruriens</name>
    <dbReference type="NCBI Taxonomy" id="157652"/>
    <lineage>
        <taxon>Eukaryota</taxon>
        <taxon>Viridiplantae</taxon>
        <taxon>Streptophyta</taxon>
        <taxon>Embryophyta</taxon>
        <taxon>Tracheophyta</taxon>
        <taxon>Spermatophyta</taxon>
        <taxon>Magnoliopsida</taxon>
        <taxon>eudicotyledons</taxon>
        <taxon>Gunneridae</taxon>
        <taxon>Pentapetalae</taxon>
        <taxon>rosids</taxon>
        <taxon>fabids</taxon>
        <taxon>Fabales</taxon>
        <taxon>Fabaceae</taxon>
        <taxon>Papilionoideae</taxon>
        <taxon>50 kb inversion clade</taxon>
        <taxon>NPAAA clade</taxon>
        <taxon>indigoferoid/millettioid clade</taxon>
        <taxon>Phaseoleae</taxon>
        <taxon>Mucuna</taxon>
    </lineage>
</organism>
<dbReference type="Proteomes" id="UP000257109">
    <property type="component" value="Unassembled WGS sequence"/>
</dbReference>
<dbReference type="EMBL" id="QJKJ01007290">
    <property type="protein sequence ID" value="RDX83638.1"/>
    <property type="molecule type" value="Genomic_DNA"/>
</dbReference>
<proteinExistence type="predicted"/>
<protein>
    <submittedName>
        <fullName evidence="1">Uncharacterized protein</fullName>
    </submittedName>
</protein>
<accession>A0A371FZD6</accession>
<comment type="caution">
    <text evidence="1">The sequence shown here is derived from an EMBL/GenBank/DDBJ whole genome shotgun (WGS) entry which is preliminary data.</text>
</comment>
<name>A0A371FZD6_MUCPR</name>
<feature type="non-terminal residue" evidence="1">
    <location>
        <position position="1"/>
    </location>
</feature>
<keyword evidence="2" id="KW-1185">Reference proteome</keyword>
<gene>
    <name evidence="1" type="ORF">CR513_35403</name>
</gene>
<evidence type="ECO:0000313" key="1">
    <source>
        <dbReference type="EMBL" id="RDX83638.1"/>
    </source>
</evidence>
<dbReference type="AlphaFoldDB" id="A0A371FZD6"/>